<dbReference type="OrthoDB" id="185373at2759"/>
<dbReference type="Pfam" id="PF01535">
    <property type="entry name" value="PPR"/>
    <property type="match status" value="1"/>
</dbReference>
<dbReference type="NCBIfam" id="TIGR00756">
    <property type="entry name" value="PPR"/>
    <property type="match status" value="9"/>
</dbReference>
<feature type="repeat" description="PPR" evidence="4">
    <location>
        <begin position="379"/>
        <end position="413"/>
    </location>
</feature>
<feature type="repeat" description="PPR" evidence="4">
    <location>
        <begin position="344"/>
        <end position="378"/>
    </location>
</feature>
<evidence type="ECO:0000313" key="6">
    <source>
        <dbReference type="EMBL" id="CAD6257084.1"/>
    </source>
</evidence>
<reference evidence="6" key="1">
    <citation type="submission" date="2020-10" db="EMBL/GenBank/DDBJ databases">
        <authorList>
            <person name="Han B."/>
            <person name="Lu T."/>
            <person name="Zhao Q."/>
            <person name="Huang X."/>
            <person name="Zhao Y."/>
        </authorList>
    </citation>
    <scope>NUCLEOTIDE SEQUENCE</scope>
</reference>
<evidence type="ECO:0000313" key="7">
    <source>
        <dbReference type="Proteomes" id="UP000604825"/>
    </source>
</evidence>
<evidence type="ECO:0000256" key="2">
    <source>
        <dbReference type="ARBA" id="ARBA00022737"/>
    </source>
</evidence>
<feature type="repeat" description="PPR" evidence="4">
    <location>
        <begin position="239"/>
        <end position="273"/>
    </location>
</feature>
<feature type="repeat" description="PPR" evidence="4">
    <location>
        <begin position="414"/>
        <end position="448"/>
    </location>
</feature>
<dbReference type="AlphaFoldDB" id="A0A811QM73"/>
<proteinExistence type="inferred from homology"/>
<keyword evidence="3" id="KW-0809">Transit peptide</keyword>
<dbReference type="Gene3D" id="3.60.10.10">
    <property type="entry name" value="Endonuclease/exonuclease/phosphatase"/>
    <property type="match status" value="1"/>
</dbReference>
<gene>
    <name evidence="6" type="ORF">NCGR_LOCUS40574</name>
</gene>
<dbReference type="Pfam" id="PF13041">
    <property type="entry name" value="PPR_2"/>
    <property type="match status" value="4"/>
</dbReference>
<dbReference type="EMBL" id="CAJGYO010000010">
    <property type="protein sequence ID" value="CAD6257084.1"/>
    <property type="molecule type" value="Genomic_DNA"/>
</dbReference>
<dbReference type="PANTHER" id="PTHR47941">
    <property type="entry name" value="PENTATRICOPEPTIDE REPEAT-CONTAINING PROTEIN 3, MITOCHONDRIAL"/>
    <property type="match status" value="1"/>
</dbReference>
<dbReference type="SUPFAM" id="SSF48452">
    <property type="entry name" value="TPR-like"/>
    <property type="match status" value="1"/>
</dbReference>
<feature type="repeat" description="PPR" evidence="4">
    <location>
        <begin position="274"/>
        <end position="308"/>
    </location>
</feature>
<feature type="repeat" description="PPR" evidence="4">
    <location>
        <begin position="309"/>
        <end position="343"/>
    </location>
</feature>
<comment type="similarity">
    <text evidence="1">Belongs to the PPR family. P subfamily.</text>
</comment>
<feature type="compositionally biased region" description="Basic and acidic residues" evidence="5">
    <location>
        <begin position="733"/>
        <end position="751"/>
    </location>
</feature>
<feature type="repeat" description="PPR" evidence="4">
    <location>
        <begin position="484"/>
        <end position="518"/>
    </location>
</feature>
<evidence type="ECO:0000256" key="5">
    <source>
        <dbReference type="SAM" id="MobiDB-lite"/>
    </source>
</evidence>
<sequence>MSSRTRPPWLKKLKRIIGRRLRSGSLSTEAARQLCDEVLPSIRRRSPPPAVSAAADVWRAYRRPSWELEQFVGECYRSGDLGPEDALDLFDELLPQAMPGSIYALNQLLTTVARSPVWSTVRYGPALAVSMFNRMARAGAKEIGFAALGQIIKTGLRADAMTFMPMLRTLFAEKRTSDAVNVVGEVGKAYTLFREMLDHGILPNVVTCSSIIDGLCKVHAMDKADEVLRQMINEHIMPNCATYNSLVHGYLSLGQWKEAVRILKQMFRYGQQPDVVTYNMMIDYLCKSGLRAEAREIFDSMIQSGEKPDVATYTSLLHGYATEGNLVEMNNVKDLMVQNGMRPDRHVFNIQMYAYSKCGMLDDAILTFNKMQQLGLMPDIVTYNMVIDGLCKIGRLDDALSQFSQMIDDGLSANIITFTTLIHGLSMYGKWEKAEELFYEMMDRGIPPDVNVFSAMIDKLFKEGKVTEARKLFDLMPRAGAKPNVVSYNTMIHGYFLAGEVDEVMKLLDGMLLIGLKPNAVTFNTLLDGMVSMGLKPDVVTLCNGSQGNTGCAFCMNLWYEQHELEGKLFELASLEWKLDVLKAEATTVTQGKKSGSCANTRANGQLAGLDANFAKRSSEDIPKVTWLTLSCRKAEAHSSQAARGRRGLTFRVLVHLDMVEDPPDRDGRAAAPRVYTWDYGIVDGERMPRDRHDPPPADTHGGHRDDDSDHRGPRERQGDKWYSRLTRSLSRAPKDRERERSVPPIDDHDVTTQQRSCLAANRRFRTGQNANAEEVNNVGQTTPANAALINMRADGTRWQITVVYGPQGEEAKLQFLQELKNITPPENDRWLILGDFNLIYQAEDKNNANLNRRLMGAFRATIDHLRLKEIKLNGRRFT</sequence>
<organism evidence="6 7">
    <name type="scientific">Miscanthus lutarioriparius</name>
    <dbReference type="NCBI Taxonomy" id="422564"/>
    <lineage>
        <taxon>Eukaryota</taxon>
        <taxon>Viridiplantae</taxon>
        <taxon>Streptophyta</taxon>
        <taxon>Embryophyta</taxon>
        <taxon>Tracheophyta</taxon>
        <taxon>Spermatophyta</taxon>
        <taxon>Magnoliopsida</taxon>
        <taxon>Liliopsida</taxon>
        <taxon>Poales</taxon>
        <taxon>Poaceae</taxon>
        <taxon>PACMAD clade</taxon>
        <taxon>Panicoideae</taxon>
        <taxon>Andropogonodae</taxon>
        <taxon>Andropogoneae</taxon>
        <taxon>Saccharinae</taxon>
        <taxon>Miscanthus</taxon>
    </lineage>
</organism>
<evidence type="ECO:0000256" key="4">
    <source>
        <dbReference type="PROSITE-ProRule" id="PRU00708"/>
    </source>
</evidence>
<dbReference type="PROSITE" id="PS51375">
    <property type="entry name" value="PPR"/>
    <property type="match status" value="9"/>
</dbReference>
<dbReference type="Gene3D" id="1.25.40.10">
    <property type="entry name" value="Tetratricopeptide repeat domain"/>
    <property type="match status" value="4"/>
</dbReference>
<evidence type="ECO:0000256" key="1">
    <source>
        <dbReference type="ARBA" id="ARBA00007626"/>
    </source>
</evidence>
<accession>A0A811QM73</accession>
<feature type="compositionally biased region" description="Basic and acidic residues" evidence="5">
    <location>
        <begin position="685"/>
        <end position="723"/>
    </location>
</feature>
<protein>
    <recommendedName>
        <fullName evidence="8">Pentatricopeptide repeat-containing protein</fullName>
    </recommendedName>
</protein>
<dbReference type="Pfam" id="PF12854">
    <property type="entry name" value="PPR_1"/>
    <property type="match status" value="1"/>
</dbReference>
<dbReference type="InterPro" id="IPR011990">
    <property type="entry name" value="TPR-like_helical_dom_sf"/>
</dbReference>
<evidence type="ECO:0008006" key="8">
    <source>
        <dbReference type="Google" id="ProtNLM"/>
    </source>
</evidence>
<evidence type="ECO:0000256" key="3">
    <source>
        <dbReference type="ARBA" id="ARBA00022946"/>
    </source>
</evidence>
<feature type="repeat" description="PPR" evidence="4">
    <location>
        <begin position="204"/>
        <end position="238"/>
    </location>
</feature>
<dbReference type="InterPro" id="IPR002885">
    <property type="entry name" value="PPR_rpt"/>
</dbReference>
<dbReference type="Proteomes" id="UP000604825">
    <property type="component" value="Unassembled WGS sequence"/>
</dbReference>
<dbReference type="SUPFAM" id="SSF56219">
    <property type="entry name" value="DNase I-like"/>
    <property type="match status" value="1"/>
</dbReference>
<feature type="region of interest" description="Disordered" evidence="5">
    <location>
        <begin position="685"/>
        <end position="755"/>
    </location>
</feature>
<keyword evidence="7" id="KW-1185">Reference proteome</keyword>
<dbReference type="InterPro" id="IPR036691">
    <property type="entry name" value="Endo/exonu/phosph_ase_sf"/>
</dbReference>
<keyword evidence="2" id="KW-0677">Repeat</keyword>
<comment type="caution">
    <text evidence="6">The sequence shown here is derived from an EMBL/GenBank/DDBJ whole genome shotgun (WGS) entry which is preliminary data.</text>
</comment>
<name>A0A811QM73_9POAL</name>
<feature type="repeat" description="PPR" evidence="4">
    <location>
        <begin position="449"/>
        <end position="483"/>
    </location>
</feature>